<dbReference type="EMBL" id="JARFYM010000029">
    <property type="protein sequence ID" value="MDL2402417.1"/>
    <property type="molecule type" value="Genomic_DNA"/>
</dbReference>
<dbReference type="RefSeq" id="WP_285871801.1">
    <property type="nucleotide sequence ID" value="NZ_JARFYM010000029.1"/>
</dbReference>
<evidence type="ECO:0000313" key="2">
    <source>
        <dbReference type="Proteomes" id="UP001172645"/>
    </source>
</evidence>
<name>A0ABT7K1D0_9HYPH</name>
<organism evidence="1 2">
    <name type="scientific">Rhizobium mayense</name>
    <dbReference type="NCBI Taxonomy" id="1312184"/>
    <lineage>
        <taxon>Bacteria</taxon>
        <taxon>Pseudomonadati</taxon>
        <taxon>Pseudomonadota</taxon>
        <taxon>Alphaproteobacteria</taxon>
        <taxon>Hyphomicrobiales</taxon>
        <taxon>Rhizobiaceae</taxon>
        <taxon>Rhizobium/Agrobacterium group</taxon>
        <taxon>Rhizobium</taxon>
    </lineage>
</organism>
<keyword evidence="2" id="KW-1185">Reference proteome</keyword>
<accession>A0ABT7K1D0</accession>
<evidence type="ECO:0000313" key="1">
    <source>
        <dbReference type="EMBL" id="MDL2402417.1"/>
    </source>
</evidence>
<proteinExistence type="predicted"/>
<dbReference type="Proteomes" id="UP001172645">
    <property type="component" value="Unassembled WGS sequence"/>
</dbReference>
<sequence>MWVLTIRASRNEFLCRRSSSLDDIEKFSGRLKAIKDATGSDLVLFASAGALIADYGLETALLRVESL</sequence>
<protein>
    <submittedName>
        <fullName evidence="1">Uncharacterized protein</fullName>
    </submittedName>
</protein>
<comment type="caution">
    <text evidence="1">The sequence shown here is derived from an EMBL/GenBank/DDBJ whole genome shotgun (WGS) entry which is preliminary data.</text>
</comment>
<reference evidence="1" key="1">
    <citation type="submission" date="2023-06" db="EMBL/GenBank/DDBJ databases">
        <title>Phylogenetic Diversity of Rhizobium strains.</title>
        <authorList>
            <person name="Moura F.T."/>
            <person name="Helene L.C.F."/>
            <person name="Hungria M."/>
        </authorList>
    </citation>
    <scope>NUCLEOTIDE SEQUENCE</scope>
    <source>
        <strain evidence="1">CCGE526</strain>
    </source>
</reference>
<gene>
    <name evidence="1" type="ORF">PY649_26335</name>
</gene>